<keyword evidence="3 4" id="KW-0560">Oxidoreductase</keyword>
<dbReference type="PANTHER" id="PTHR11645">
    <property type="entry name" value="PYRROLINE-5-CARBOXYLATE REDUCTASE"/>
    <property type="match status" value="1"/>
</dbReference>
<dbReference type="Gene3D" id="3.40.50.720">
    <property type="entry name" value="NAD(P)-binding Rossmann-like Domain"/>
    <property type="match status" value="1"/>
</dbReference>
<keyword evidence="4" id="KW-0641">Proline biosynthesis</keyword>
<comment type="caution">
    <text evidence="7">The sequence shown here is derived from an EMBL/GenBank/DDBJ whole genome shotgun (WGS) entry which is preliminary data.</text>
</comment>
<dbReference type="InterPro" id="IPR029036">
    <property type="entry name" value="P5CR_dimer"/>
</dbReference>
<dbReference type="PANTHER" id="PTHR11645:SF0">
    <property type="entry name" value="PYRROLINE-5-CARBOXYLATE REDUCTASE 3"/>
    <property type="match status" value="1"/>
</dbReference>
<dbReference type="EC" id="1.5.1.2" evidence="4"/>
<proteinExistence type="inferred from homology"/>
<dbReference type="InterPro" id="IPR036291">
    <property type="entry name" value="NAD(P)-bd_dom_sf"/>
</dbReference>
<evidence type="ECO:0000256" key="2">
    <source>
        <dbReference type="ARBA" id="ARBA00022857"/>
    </source>
</evidence>
<sequence>MTIEARIGIIGGNGWLGNAIARAAVATGAVDPTRLTLSSRSGNLGAATIPGVHWTRDNGELVDRSDVVVLSVRPEQFQGVHIAAHGKLVVSVMAGVPARAVAERTGGDEVVRAMPNAAAAIRRSFTPWYATPPVSAAGKQLVQALFDACGEAAEVPLEAHIDYCVGMTGSGAAFPALLAQALIAHAVAQGLPPAFAERAARGVVAGASQLLAGEGGDPAQIVQAMIDYRGTTAAALQAMIDRGFMGAVAAGLEAAAAKAAAMASG</sequence>
<gene>
    <name evidence="4" type="primary">proC</name>
    <name evidence="7" type="ORF">U1T56_15945</name>
</gene>
<keyword evidence="4" id="KW-0963">Cytoplasm</keyword>
<dbReference type="SUPFAM" id="SSF48179">
    <property type="entry name" value="6-phosphogluconate dehydrogenase C-terminal domain-like"/>
    <property type="match status" value="1"/>
</dbReference>
<protein>
    <recommendedName>
        <fullName evidence="4">Pyrroline-5-carboxylate reductase</fullName>
        <shortName evidence="4">P5C reductase</shortName>
        <shortName evidence="4">P5CR</shortName>
        <ecNumber evidence="4">1.5.1.2</ecNumber>
    </recommendedName>
    <alternativeName>
        <fullName evidence="4">PCA reductase</fullName>
    </alternativeName>
</protein>
<dbReference type="Proteomes" id="UP001375743">
    <property type="component" value="Unassembled WGS sequence"/>
</dbReference>
<dbReference type="InterPro" id="IPR008927">
    <property type="entry name" value="6-PGluconate_DH-like_C_sf"/>
</dbReference>
<evidence type="ECO:0000256" key="4">
    <source>
        <dbReference type="HAMAP-Rule" id="MF_01925"/>
    </source>
</evidence>
<dbReference type="InterPro" id="IPR000304">
    <property type="entry name" value="Pyrroline-COOH_reductase"/>
</dbReference>
<dbReference type="Pfam" id="PF14748">
    <property type="entry name" value="P5CR_dimer"/>
    <property type="match status" value="1"/>
</dbReference>
<reference evidence="7 8" key="1">
    <citation type="submission" date="2024-01" db="EMBL/GenBank/DDBJ databases">
        <title>Multi-omics insights into the function and evolution of sodium benzoate biodegradation pathways in Benzoatithermus flavus gen. nov., sp. nov. from hot spring.</title>
        <authorList>
            <person name="Hu C.-J."/>
            <person name="Li W.-J."/>
        </authorList>
    </citation>
    <scope>NUCLEOTIDE SEQUENCE [LARGE SCALE GENOMIC DNA]</scope>
    <source>
        <strain evidence="7 8">SYSU G07066</strain>
    </source>
</reference>
<comment type="catalytic activity">
    <reaction evidence="4">
        <text>L-proline + NADP(+) = (S)-1-pyrroline-5-carboxylate + NADPH + 2 H(+)</text>
        <dbReference type="Rhea" id="RHEA:14109"/>
        <dbReference type="ChEBI" id="CHEBI:15378"/>
        <dbReference type="ChEBI" id="CHEBI:17388"/>
        <dbReference type="ChEBI" id="CHEBI:57783"/>
        <dbReference type="ChEBI" id="CHEBI:58349"/>
        <dbReference type="ChEBI" id="CHEBI:60039"/>
        <dbReference type="EC" id="1.5.1.2"/>
    </reaction>
</comment>
<dbReference type="RefSeq" id="WP_418160494.1">
    <property type="nucleotide sequence ID" value="NZ_JBBLZC010000016.1"/>
</dbReference>
<comment type="pathway">
    <text evidence="4">Amino-acid biosynthesis; L-proline biosynthesis; L-proline from L-glutamate 5-semialdehyde: step 1/1.</text>
</comment>
<evidence type="ECO:0000313" key="8">
    <source>
        <dbReference type="Proteomes" id="UP001375743"/>
    </source>
</evidence>
<dbReference type="Gene3D" id="1.10.3730.10">
    <property type="entry name" value="ProC C-terminal domain-like"/>
    <property type="match status" value="1"/>
</dbReference>
<comment type="function">
    <text evidence="4">Catalyzes the reduction of 1-pyrroline-5-carboxylate (PCA) to L-proline.</text>
</comment>
<dbReference type="HAMAP" id="MF_01925">
    <property type="entry name" value="P5C_reductase"/>
    <property type="match status" value="1"/>
</dbReference>
<dbReference type="EMBL" id="JBBLZC010000016">
    <property type="protein sequence ID" value="MEK0084648.1"/>
    <property type="molecule type" value="Genomic_DNA"/>
</dbReference>
<dbReference type="InterPro" id="IPR028939">
    <property type="entry name" value="P5C_Rdtase_cat_N"/>
</dbReference>
<keyword evidence="4" id="KW-0028">Amino-acid biosynthesis</keyword>
<dbReference type="SUPFAM" id="SSF51735">
    <property type="entry name" value="NAD(P)-binding Rossmann-fold domains"/>
    <property type="match status" value="1"/>
</dbReference>
<keyword evidence="2 4" id="KW-0521">NADP</keyword>
<feature type="domain" description="Pyrroline-5-carboxylate reductase dimerisation" evidence="6">
    <location>
        <begin position="158"/>
        <end position="261"/>
    </location>
</feature>
<comment type="catalytic activity">
    <reaction evidence="4">
        <text>L-proline + NAD(+) = (S)-1-pyrroline-5-carboxylate + NADH + 2 H(+)</text>
        <dbReference type="Rhea" id="RHEA:14105"/>
        <dbReference type="ChEBI" id="CHEBI:15378"/>
        <dbReference type="ChEBI" id="CHEBI:17388"/>
        <dbReference type="ChEBI" id="CHEBI:57540"/>
        <dbReference type="ChEBI" id="CHEBI:57945"/>
        <dbReference type="ChEBI" id="CHEBI:60039"/>
        <dbReference type="EC" id="1.5.1.2"/>
    </reaction>
</comment>
<evidence type="ECO:0000256" key="1">
    <source>
        <dbReference type="ARBA" id="ARBA00005525"/>
    </source>
</evidence>
<evidence type="ECO:0000259" key="5">
    <source>
        <dbReference type="Pfam" id="PF03807"/>
    </source>
</evidence>
<dbReference type="PIRSF" id="PIRSF000193">
    <property type="entry name" value="Pyrrol-5-carb_rd"/>
    <property type="match status" value="1"/>
</dbReference>
<feature type="domain" description="Pyrroline-5-carboxylate reductase catalytic N-terminal" evidence="5">
    <location>
        <begin position="6"/>
        <end position="95"/>
    </location>
</feature>
<evidence type="ECO:0000313" key="7">
    <source>
        <dbReference type="EMBL" id="MEK0084648.1"/>
    </source>
</evidence>
<keyword evidence="8" id="KW-1185">Reference proteome</keyword>
<comment type="similarity">
    <text evidence="1 4">Belongs to the pyrroline-5-carboxylate reductase family.</text>
</comment>
<comment type="subcellular location">
    <subcellularLocation>
        <location evidence="4">Cytoplasm</location>
    </subcellularLocation>
</comment>
<organism evidence="7 8">
    <name type="scientific">Benzoatithermus flavus</name>
    <dbReference type="NCBI Taxonomy" id="3108223"/>
    <lineage>
        <taxon>Bacteria</taxon>
        <taxon>Pseudomonadati</taxon>
        <taxon>Pseudomonadota</taxon>
        <taxon>Alphaproteobacteria</taxon>
        <taxon>Geminicoccales</taxon>
        <taxon>Geminicoccaceae</taxon>
        <taxon>Benzoatithermus</taxon>
    </lineage>
</organism>
<accession>A0ABU8XW34</accession>
<dbReference type="Pfam" id="PF03807">
    <property type="entry name" value="F420_oxidored"/>
    <property type="match status" value="1"/>
</dbReference>
<evidence type="ECO:0000259" key="6">
    <source>
        <dbReference type="Pfam" id="PF14748"/>
    </source>
</evidence>
<name>A0ABU8XW34_9PROT</name>
<evidence type="ECO:0000256" key="3">
    <source>
        <dbReference type="ARBA" id="ARBA00023002"/>
    </source>
</evidence>